<name>A0A6I9QL21_ELAGV</name>
<dbReference type="InterPro" id="IPR001878">
    <property type="entry name" value="Znf_CCHC"/>
</dbReference>
<feature type="non-terminal residue" evidence="4">
    <location>
        <position position="155"/>
    </location>
</feature>
<evidence type="ECO:0000259" key="2">
    <source>
        <dbReference type="PROSITE" id="PS50158"/>
    </source>
</evidence>
<reference evidence="4" key="1">
    <citation type="submission" date="2025-08" db="UniProtKB">
        <authorList>
            <consortium name="RefSeq"/>
        </authorList>
    </citation>
    <scope>IDENTIFICATION</scope>
</reference>
<dbReference type="Gene3D" id="4.10.60.10">
    <property type="entry name" value="Zinc finger, CCHC-type"/>
    <property type="match status" value="1"/>
</dbReference>
<evidence type="ECO:0000313" key="4">
    <source>
        <dbReference type="RefSeq" id="XP_010911449.1"/>
    </source>
</evidence>
<dbReference type="SMART" id="SM00343">
    <property type="entry name" value="ZnF_C2HC"/>
    <property type="match status" value="2"/>
</dbReference>
<dbReference type="AlphaFoldDB" id="A0A6I9QL21"/>
<evidence type="ECO:0000256" key="1">
    <source>
        <dbReference type="PROSITE-ProRule" id="PRU00047"/>
    </source>
</evidence>
<dbReference type="InParanoid" id="A0A6I9QL21"/>
<gene>
    <name evidence="4" type="primary">LOC105037492</name>
</gene>
<dbReference type="PROSITE" id="PS50158">
    <property type="entry name" value="ZF_CCHC"/>
    <property type="match status" value="1"/>
</dbReference>
<dbReference type="OrthoDB" id="785696at2759"/>
<dbReference type="InterPro" id="IPR036875">
    <property type="entry name" value="Znf_CCHC_sf"/>
</dbReference>
<proteinExistence type="predicted"/>
<keyword evidence="1" id="KW-0863">Zinc-finger</keyword>
<keyword evidence="1" id="KW-0862">Zinc</keyword>
<evidence type="ECO:0000313" key="3">
    <source>
        <dbReference type="Proteomes" id="UP000504607"/>
    </source>
</evidence>
<dbReference type="Proteomes" id="UP000504607">
    <property type="component" value="Unplaced"/>
</dbReference>
<dbReference type="PANTHER" id="PTHR34222:SF100">
    <property type="entry name" value="CCHC-TYPE DOMAIN-CONTAINING PROTEIN"/>
    <property type="match status" value="1"/>
</dbReference>
<keyword evidence="1" id="KW-0479">Metal-binding</keyword>
<dbReference type="GO" id="GO:0003676">
    <property type="term" value="F:nucleic acid binding"/>
    <property type="evidence" value="ECO:0007669"/>
    <property type="project" value="InterPro"/>
</dbReference>
<protein>
    <submittedName>
        <fullName evidence="4">Cellular nucleic acid-binding protein-like</fullName>
    </submittedName>
</protein>
<dbReference type="Pfam" id="PF00098">
    <property type="entry name" value="zf-CCHC"/>
    <property type="match status" value="1"/>
</dbReference>
<dbReference type="GO" id="GO:0008270">
    <property type="term" value="F:zinc ion binding"/>
    <property type="evidence" value="ECO:0007669"/>
    <property type="project" value="UniProtKB-KW"/>
</dbReference>
<feature type="domain" description="CCHC-type" evidence="2">
    <location>
        <begin position="72"/>
        <end position="87"/>
    </location>
</feature>
<accession>A0A6I9QL21</accession>
<organism evidence="3 4">
    <name type="scientific">Elaeis guineensis var. tenera</name>
    <name type="common">Oil palm</name>
    <dbReference type="NCBI Taxonomy" id="51953"/>
    <lineage>
        <taxon>Eukaryota</taxon>
        <taxon>Viridiplantae</taxon>
        <taxon>Streptophyta</taxon>
        <taxon>Embryophyta</taxon>
        <taxon>Tracheophyta</taxon>
        <taxon>Spermatophyta</taxon>
        <taxon>Magnoliopsida</taxon>
        <taxon>Liliopsida</taxon>
        <taxon>Arecaceae</taxon>
        <taxon>Arecoideae</taxon>
        <taxon>Cocoseae</taxon>
        <taxon>Elaeidinae</taxon>
        <taxon>Elaeis</taxon>
    </lineage>
</organism>
<dbReference type="RefSeq" id="XP_010911449.1">
    <property type="nucleotide sequence ID" value="XM_010913147.1"/>
</dbReference>
<sequence length="155" mass="17626">MKLRSDFETVRGTLMNRKPVPDLDECFQEVLREEQRLLSQRTANNSKAVNNSDLAFLSREQPRAKDTQQLQCYSCQKYGHIARDCKEKFCRYCRKGGHILTECRRRAQNRGKAYHTTVGLAEESSPLATPAGNHSITTKSIQAMIQSALSTMEIS</sequence>
<keyword evidence="3" id="KW-1185">Reference proteome</keyword>
<dbReference type="PANTHER" id="PTHR34222">
    <property type="entry name" value="GAG_PRE-INTEGRS DOMAIN-CONTAINING PROTEIN"/>
    <property type="match status" value="1"/>
</dbReference>
<dbReference type="SUPFAM" id="SSF57756">
    <property type="entry name" value="Retrovirus zinc finger-like domains"/>
    <property type="match status" value="1"/>
</dbReference>